<dbReference type="SUPFAM" id="SSF69118">
    <property type="entry name" value="AhpD-like"/>
    <property type="match status" value="1"/>
</dbReference>
<keyword evidence="3" id="KW-1185">Reference proteome</keyword>
<protein>
    <submittedName>
        <fullName evidence="2">Carboxymuconolactone decarboxylase</fullName>
    </submittedName>
</protein>
<dbReference type="InterPro" id="IPR004675">
    <property type="entry name" value="AhpD_core"/>
</dbReference>
<dbReference type="InterPro" id="IPR003779">
    <property type="entry name" value="CMD-like"/>
</dbReference>
<organism evidence="2 3">
    <name type="scientific">Spirosoma aureum</name>
    <dbReference type="NCBI Taxonomy" id="2692134"/>
    <lineage>
        <taxon>Bacteria</taxon>
        <taxon>Pseudomonadati</taxon>
        <taxon>Bacteroidota</taxon>
        <taxon>Cytophagia</taxon>
        <taxon>Cytophagales</taxon>
        <taxon>Cytophagaceae</taxon>
        <taxon>Spirosoma</taxon>
    </lineage>
</organism>
<evidence type="ECO:0000313" key="3">
    <source>
        <dbReference type="Proteomes" id="UP000501802"/>
    </source>
</evidence>
<proteinExistence type="predicted"/>
<dbReference type="Proteomes" id="UP000501802">
    <property type="component" value="Chromosome"/>
</dbReference>
<evidence type="ECO:0000259" key="1">
    <source>
        <dbReference type="Pfam" id="PF02627"/>
    </source>
</evidence>
<dbReference type="InterPro" id="IPR029032">
    <property type="entry name" value="AhpD-like"/>
</dbReference>
<dbReference type="NCBIfam" id="TIGR00778">
    <property type="entry name" value="ahpD_dom"/>
    <property type="match status" value="1"/>
</dbReference>
<accession>A0A6G9ASK0</accession>
<dbReference type="GO" id="GO:0051920">
    <property type="term" value="F:peroxiredoxin activity"/>
    <property type="evidence" value="ECO:0007669"/>
    <property type="project" value="InterPro"/>
</dbReference>
<dbReference type="EMBL" id="CP050063">
    <property type="protein sequence ID" value="QIP15451.1"/>
    <property type="molecule type" value="Genomic_DNA"/>
</dbReference>
<name>A0A6G9ASK0_9BACT</name>
<sequence>MPHIPLEAHLPGITGLLEYRQDSAQPIRELTQLLLRGESTLTEGERELIATLVSSRNECRFCTTAHTAAADRLLGESETCELVKQDYETAPVSDKMKALLHVAALVQKNGKEVTPEAVERAKTAGATDRELHDTVLIAALFCLYNKYVDGLSTVTPTEPAFYAQLGERITTHGYNRLKHGYDHLKEKA</sequence>
<evidence type="ECO:0000313" key="2">
    <source>
        <dbReference type="EMBL" id="QIP15451.1"/>
    </source>
</evidence>
<feature type="domain" description="Carboxymuconolactone decarboxylase-like" evidence="1">
    <location>
        <begin position="27"/>
        <end position="70"/>
    </location>
</feature>
<dbReference type="PANTHER" id="PTHR35446:SF2">
    <property type="entry name" value="CARBOXYMUCONOLACTONE DECARBOXYLASE-LIKE DOMAIN-CONTAINING PROTEIN"/>
    <property type="match status" value="1"/>
</dbReference>
<dbReference type="Gene3D" id="1.20.1290.10">
    <property type="entry name" value="AhpD-like"/>
    <property type="match status" value="1"/>
</dbReference>
<dbReference type="RefSeq" id="WP_167213642.1">
    <property type="nucleotide sequence ID" value="NZ_CP050063.1"/>
</dbReference>
<dbReference type="Pfam" id="PF02627">
    <property type="entry name" value="CMD"/>
    <property type="match status" value="1"/>
</dbReference>
<reference evidence="2 3" key="1">
    <citation type="submission" date="2020-03" db="EMBL/GenBank/DDBJ databases">
        <authorList>
            <person name="Kim M.K."/>
        </authorList>
    </citation>
    <scope>NUCLEOTIDE SEQUENCE [LARGE SCALE GENOMIC DNA]</scope>
    <source>
        <strain evidence="2 3">BT328</strain>
    </source>
</reference>
<dbReference type="KEGG" id="spib:G8759_23855"/>
<gene>
    <name evidence="2" type="ORF">G8759_23855</name>
</gene>
<dbReference type="AlphaFoldDB" id="A0A6G9ASK0"/>
<dbReference type="PANTHER" id="PTHR35446">
    <property type="entry name" value="SI:CH211-175M2.5"/>
    <property type="match status" value="1"/>
</dbReference>